<evidence type="ECO:0000313" key="4">
    <source>
        <dbReference type="EMBL" id="ELU18235.1"/>
    </source>
</evidence>
<keyword evidence="6" id="KW-1185">Reference proteome</keyword>
<dbReference type="InterPro" id="IPR001932">
    <property type="entry name" value="PPM-type_phosphatase-like_dom"/>
</dbReference>
<evidence type="ECO:0000256" key="1">
    <source>
        <dbReference type="ARBA" id="ARBA00006702"/>
    </source>
</evidence>
<dbReference type="HOGENOM" id="CLU_613358_0_0_1"/>
<dbReference type="OrthoDB" id="6282488at2759"/>
<dbReference type="PANTHER" id="PTHR13832:SF837">
    <property type="entry name" value="PROTEIN PHOSPHATASE 2C-LIKE DOMAIN-CONTAINING PROTEIN 1"/>
    <property type="match status" value="1"/>
</dbReference>
<reference evidence="4 6" key="2">
    <citation type="journal article" date="2013" name="Nature">
        <title>Insights into bilaterian evolution from three spiralian genomes.</title>
        <authorList>
            <person name="Simakov O."/>
            <person name="Marletaz F."/>
            <person name="Cho S.J."/>
            <person name="Edsinger-Gonzales E."/>
            <person name="Havlak P."/>
            <person name="Hellsten U."/>
            <person name="Kuo D.H."/>
            <person name="Larsson T."/>
            <person name="Lv J."/>
            <person name="Arendt D."/>
            <person name="Savage R."/>
            <person name="Osoegawa K."/>
            <person name="de Jong P."/>
            <person name="Grimwood J."/>
            <person name="Chapman J.A."/>
            <person name="Shapiro H."/>
            <person name="Aerts A."/>
            <person name="Otillar R.P."/>
            <person name="Terry A.Y."/>
            <person name="Boore J.L."/>
            <person name="Grigoriev I.V."/>
            <person name="Lindberg D.R."/>
            <person name="Seaver E.C."/>
            <person name="Weisblat D.A."/>
            <person name="Putnam N.H."/>
            <person name="Rokhsar D.S."/>
        </authorList>
    </citation>
    <scope>NUCLEOTIDE SEQUENCE</scope>
    <source>
        <strain evidence="4 6">I ESC-2004</strain>
    </source>
</reference>
<dbReference type="Pfam" id="PF00481">
    <property type="entry name" value="PP2C"/>
    <property type="match status" value="2"/>
</dbReference>
<dbReference type="OMA" id="DEHFASS"/>
<evidence type="ECO:0000259" key="3">
    <source>
        <dbReference type="PROSITE" id="PS51746"/>
    </source>
</evidence>
<dbReference type="InterPro" id="IPR015655">
    <property type="entry name" value="PP2C"/>
</dbReference>
<sequence length="447" mass="50350">MSSALVSQEEPPQLSIRSLTNLTTTQLRHSTDDDSENAIPGMTTDNDADLRVGGETPGSDDVVDIPDKPDITLFCSTCSCFVDLSVLATHRYYHRALEIMRYSGVNRPDSVHGLLKRRRAILRKMKKKTSADEPLNQLELQKINEAYEFLKADVEDTFQAYRDVSENTVIDVRGVALNCSALCVLAVGFASDDNARWKSQMEDTRVFQDCFGSDPNKCFFGIYDGHHGRFAAEIAANELHHALLIEMEKFDPKTKCTCTFNMADSYDISHYDIHSRPNTATTIRGEIHDVSSNIIHQIIASCEDIVNELQKEYQPDQLAIKKNQRSMEDPFAMKMAEAFKKAHKHTDVILSWGRDEMSRVRWSGTSTLGCVVLNKMQHQTGEQEKMGIAGEEEEEAKSAVELEELGVIHLANAGNTHAVLVRGNQAYRISRDHTPNNKREKNRIIKE</sequence>
<dbReference type="Gene3D" id="3.60.40.10">
    <property type="entry name" value="PPM-type phosphatase domain"/>
    <property type="match status" value="1"/>
</dbReference>
<name>R7VM52_CAPTE</name>
<reference evidence="6" key="1">
    <citation type="submission" date="2012-12" db="EMBL/GenBank/DDBJ databases">
        <authorList>
            <person name="Hellsten U."/>
            <person name="Grimwood J."/>
            <person name="Chapman J.A."/>
            <person name="Shapiro H."/>
            <person name="Aerts A."/>
            <person name="Otillar R.P."/>
            <person name="Terry A.Y."/>
            <person name="Boore J.L."/>
            <person name="Simakov O."/>
            <person name="Marletaz F."/>
            <person name="Cho S.-J."/>
            <person name="Edsinger-Gonzales E."/>
            <person name="Havlak P."/>
            <person name="Kuo D.-H."/>
            <person name="Larsson T."/>
            <person name="Lv J."/>
            <person name="Arendt D."/>
            <person name="Savage R."/>
            <person name="Osoegawa K."/>
            <person name="de Jong P."/>
            <person name="Lindberg D.R."/>
            <person name="Seaver E.C."/>
            <person name="Weisblat D.A."/>
            <person name="Putnam N.H."/>
            <person name="Grigoriev I.V."/>
            <person name="Rokhsar D.S."/>
        </authorList>
    </citation>
    <scope>NUCLEOTIDE SEQUENCE</scope>
    <source>
        <strain evidence="6">I ESC-2004</strain>
    </source>
</reference>
<dbReference type="AlphaFoldDB" id="R7VM52"/>
<evidence type="ECO:0000313" key="5">
    <source>
        <dbReference type="EnsemblMetazoa" id="CapteP200297"/>
    </source>
</evidence>
<accession>R7VM52</accession>
<evidence type="ECO:0000256" key="2">
    <source>
        <dbReference type="SAM" id="MobiDB-lite"/>
    </source>
</evidence>
<dbReference type="EnsemblMetazoa" id="CapteT200297">
    <property type="protein sequence ID" value="CapteP200297"/>
    <property type="gene ID" value="CapteG200297"/>
</dbReference>
<dbReference type="Proteomes" id="UP000014760">
    <property type="component" value="Unassembled WGS sequence"/>
</dbReference>
<dbReference type="GO" id="GO:0004722">
    <property type="term" value="F:protein serine/threonine phosphatase activity"/>
    <property type="evidence" value="ECO:0007669"/>
    <property type="project" value="InterPro"/>
</dbReference>
<reference evidence="5" key="3">
    <citation type="submission" date="2015-06" db="UniProtKB">
        <authorList>
            <consortium name="EnsemblMetazoa"/>
        </authorList>
    </citation>
    <scope>IDENTIFICATION</scope>
</reference>
<protein>
    <recommendedName>
        <fullName evidence="3">PPM-type phosphatase domain-containing protein</fullName>
    </recommendedName>
</protein>
<dbReference type="STRING" id="283909.R7VM52"/>
<evidence type="ECO:0000313" key="6">
    <source>
        <dbReference type="Proteomes" id="UP000014760"/>
    </source>
</evidence>
<organism evidence="4">
    <name type="scientific">Capitella teleta</name>
    <name type="common">Polychaete worm</name>
    <dbReference type="NCBI Taxonomy" id="283909"/>
    <lineage>
        <taxon>Eukaryota</taxon>
        <taxon>Metazoa</taxon>
        <taxon>Spiralia</taxon>
        <taxon>Lophotrochozoa</taxon>
        <taxon>Annelida</taxon>
        <taxon>Polychaeta</taxon>
        <taxon>Sedentaria</taxon>
        <taxon>Scolecida</taxon>
        <taxon>Capitellidae</taxon>
        <taxon>Capitella</taxon>
    </lineage>
</organism>
<feature type="domain" description="PPM-type phosphatase" evidence="3">
    <location>
        <begin position="186"/>
        <end position="447"/>
    </location>
</feature>
<dbReference type="SUPFAM" id="SSF81606">
    <property type="entry name" value="PP2C-like"/>
    <property type="match status" value="1"/>
</dbReference>
<dbReference type="InterPro" id="IPR036457">
    <property type="entry name" value="PPM-type-like_dom_sf"/>
</dbReference>
<proteinExistence type="inferred from homology"/>
<dbReference type="PROSITE" id="PS51746">
    <property type="entry name" value="PPM_2"/>
    <property type="match status" value="1"/>
</dbReference>
<feature type="region of interest" description="Disordered" evidence="2">
    <location>
        <begin position="23"/>
        <end position="63"/>
    </location>
</feature>
<dbReference type="EMBL" id="AMQN01035053">
    <property type="status" value="NOT_ANNOTATED_CDS"/>
    <property type="molecule type" value="Genomic_DNA"/>
</dbReference>
<comment type="similarity">
    <text evidence="1">Belongs to the PP2C family.</text>
</comment>
<dbReference type="EMBL" id="KB292030">
    <property type="protein sequence ID" value="ELU18235.1"/>
    <property type="molecule type" value="Genomic_DNA"/>
</dbReference>
<dbReference type="PANTHER" id="PTHR13832">
    <property type="entry name" value="PROTEIN PHOSPHATASE 2C"/>
    <property type="match status" value="1"/>
</dbReference>
<gene>
    <name evidence="4" type="ORF">CAPTEDRAFT_200297</name>
</gene>
<feature type="non-terminal residue" evidence="4">
    <location>
        <position position="447"/>
    </location>
</feature>